<gene>
    <name evidence="2" type="ORF">SAMN05216251_10297</name>
</gene>
<evidence type="ECO:0000256" key="1">
    <source>
        <dbReference type="SAM" id="MobiDB-lite"/>
    </source>
</evidence>
<evidence type="ECO:0000313" key="3">
    <source>
        <dbReference type="Proteomes" id="UP000199323"/>
    </source>
</evidence>
<dbReference type="GO" id="GO:0004674">
    <property type="term" value="F:protein serine/threonine kinase activity"/>
    <property type="evidence" value="ECO:0007669"/>
    <property type="project" value="UniProtKB-KW"/>
</dbReference>
<feature type="region of interest" description="Disordered" evidence="1">
    <location>
        <begin position="249"/>
        <end position="274"/>
    </location>
</feature>
<keyword evidence="2" id="KW-0418">Kinase</keyword>
<accession>A0A1I1YMQ9</accession>
<keyword evidence="2" id="KW-0808">Transferase</keyword>
<dbReference type="AlphaFoldDB" id="A0A1I1YMQ9"/>
<evidence type="ECO:0000313" key="2">
    <source>
        <dbReference type="EMBL" id="SFE20811.1"/>
    </source>
</evidence>
<sequence length="274" mass="29220">MIVQLPEECGGSRWEGTAPRRPRLLRLGPGETADFGRGAPGSPVPVRLCDPGVSRCAGQITAAEDYWRLSNFSRSATYVVENLEGAGEHIKVAPGRLGAPVPFEFSQVVLPSQGAEARFKVFAPQHAYQDDDGSGADGGERTTMPFALDPTSKYFLVLLALCEPRLRNASTGAVPGVGDVLKRLRPLDACRDLTRSAVNYHVDYLATVKLRLRDDAAEAESDALAGGKRDELVAFALRFDLVREEHLALLPPRPRPGGGTGAHGPGGGNGKARA</sequence>
<dbReference type="EMBL" id="FONG01000002">
    <property type="protein sequence ID" value="SFE20811.1"/>
    <property type="molecule type" value="Genomic_DNA"/>
</dbReference>
<feature type="compositionally biased region" description="Gly residues" evidence="1">
    <location>
        <begin position="256"/>
        <end position="274"/>
    </location>
</feature>
<dbReference type="Proteomes" id="UP000199323">
    <property type="component" value="Unassembled WGS sequence"/>
</dbReference>
<protein>
    <submittedName>
        <fullName evidence="2">Serine/threonine protein kinase</fullName>
    </submittedName>
</protein>
<keyword evidence="2" id="KW-0723">Serine/threonine-protein kinase</keyword>
<organism evidence="2 3">
    <name type="scientific">Actinacidiphila alni</name>
    <dbReference type="NCBI Taxonomy" id="380248"/>
    <lineage>
        <taxon>Bacteria</taxon>
        <taxon>Bacillati</taxon>
        <taxon>Actinomycetota</taxon>
        <taxon>Actinomycetes</taxon>
        <taxon>Kitasatosporales</taxon>
        <taxon>Streptomycetaceae</taxon>
        <taxon>Actinacidiphila</taxon>
    </lineage>
</organism>
<keyword evidence="3" id="KW-1185">Reference proteome</keyword>
<name>A0A1I1YMQ9_9ACTN</name>
<dbReference type="STRING" id="380248.SAMN05216251_10297"/>
<proteinExistence type="predicted"/>
<reference evidence="2 3" key="1">
    <citation type="submission" date="2016-10" db="EMBL/GenBank/DDBJ databases">
        <authorList>
            <person name="de Groot N.N."/>
        </authorList>
    </citation>
    <scope>NUCLEOTIDE SEQUENCE [LARGE SCALE GENOMIC DNA]</scope>
    <source>
        <strain evidence="2 3">CGMCC 4.3510</strain>
    </source>
</reference>